<keyword evidence="4" id="KW-0808">Transferase</keyword>
<comment type="caution">
    <text evidence="10">The sequence shown here is derived from an EMBL/GenBank/DDBJ whole genome shotgun (WGS) entry which is preliminary data.</text>
</comment>
<reference evidence="10 11" key="1">
    <citation type="submission" date="2016-04" db="EMBL/GenBank/DDBJ databases">
        <title>Evolutionary innovation and constraint leading to complex multicellularity in the Ascomycota.</title>
        <authorList>
            <person name="Cisse O."/>
            <person name="Nguyen A."/>
            <person name="Hewitt D.A."/>
            <person name="Jedd G."/>
            <person name="Stajich J.E."/>
        </authorList>
    </citation>
    <scope>NUCLEOTIDE SEQUENCE [LARGE SCALE GENOMIC DNA]</scope>
    <source>
        <strain evidence="10 11">DAH-3</strain>
    </source>
</reference>
<dbReference type="PROSITE" id="PS00856">
    <property type="entry name" value="GUANYLATE_KINASE_1"/>
    <property type="match status" value="1"/>
</dbReference>
<dbReference type="Gene3D" id="3.30.63.10">
    <property type="entry name" value="Guanylate Kinase phosphate binding domain"/>
    <property type="match status" value="1"/>
</dbReference>
<evidence type="ECO:0000256" key="8">
    <source>
        <dbReference type="ARBA" id="ARBA00030128"/>
    </source>
</evidence>
<evidence type="ECO:0000256" key="3">
    <source>
        <dbReference type="ARBA" id="ARBA00016296"/>
    </source>
</evidence>
<sequence length="196" mass="22126">MPGLACLRPIVISGPSGRAGKSTLLNRLFDRHPHRFGFSVSHTTRLPRQGEENGKAYHFVTREEFAQLVTQNAFIEHAEFSGNLYGTTIAAVQAVAKDGKICILDIDMQGVESVKKTELNAPFLFIAPPSIQELERRLRQRGTETQESIRSRLDQARKEMDYARQGGHDKIIVNHDLELAYQELEKYCLGEMKSNN</sequence>
<dbReference type="OMA" id="EWAVVHG"/>
<dbReference type="InterPro" id="IPR027417">
    <property type="entry name" value="P-loop_NTPase"/>
</dbReference>
<dbReference type="CDD" id="cd00071">
    <property type="entry name" value="GMPK"/>
    <property type="match status" value="1"/>
</dbReference>
<protein>
    <recommendedName>
        <fullName evidence="3">Guanylate kinase</fullName>
        <ecNumber evidence="2">2.7.4.8</ecNumber>
    </recommendedName>
    <alternativeName>
        <fullName evidence="8">GMP kinase</fullName>
    </alternativeName>
</protein>
<dbReference type="InterPro" id="IPR008144">
    <property type="entry name" value="Guanylate_kin-like_dom"/>
</dbReference>
<dbReference type="PANTHER" id="PTHR23117:SF13">
    <property type="entry name" value="GUANYLATE KINASE"/>
    <property type="match status" value="1"/>
</dbReference>
<gene>
    <name evidence="10" type="ORF">NEOLI_004822</name>
</gene>
<comment type="similarity">
    <text evidence="1">Belongs to the guanylate kinase family.</text>
</comment>
<dbReference type="InterPro" id="IPR020590">
    <property type="entry name" value="Guanylate_kinase_CS"/>
</dbReference>
<evidence type="ECO:0000256" key="1">
    <source>
        <dbReference type="ARBA" id="ARBA00005790"/>
    </source>
</evidence>
<dbReference type="EMBL" id="LXFE01003628">
    <property type="protein sequence ID" value="OLL22246.1"/>
    <property type="molecule type" value="Genomic_DNA"/>
</dbReference>
<dbReference type="GO" id="GO:0004385">
    <property type="term" value="F:GMP kinase activity"/>
    <property type="evidence" value="ECO:0007669"/>
    <property type="project" value="UniProtKB-EC"/>
</dbReference>
<dbReference type="PANTHER" id="PTHR23117">
    <property type="entry name" value="GUANYLATE KINASE-RELATED"/>
    <property type="match status" value="1"/>
</dbReference>
<evidence type="ECO:0000313" key="10">
    <source>
        <dbReference type="EMBL" id="OLL22246.1"/>
    </source>
</evidence>
<evidence type="ECO:0000259" key="9">
    <source>
        <dbReference type="PROSITE" id="PS50052"/>
    </source>
</evidence>
<evidence type="ECO:0000256" key="2">
    <source>
        <dbReference type="ARBA" id="ARBA00012961"/>
    </source>
</evidence>
<dbReference type="GO" id="GO:0005829">
    <property type="term" value="C:cytosol"/>
    <property type="evidence" value="ECO:0007669"/>
    <property type="project" value="TreeGrafter"/>
</dbReference>
<keyword evidence="11" id="KW-1185">Reference proteome</keyword>
<dbReference type="NCBIfam" id="TIGR03263">
    <property type="entry name" value="guanyl_kin"/>
    <property type="match status" value="1"/>
</dbReference>
<dbReference type="PROSITE" id="PS50052">
    <property type="entry name" value="GUANYLATE_KINASE_2"/>
    <property type="match status" value="1"/>
</dbReference>
<organism evidence="10 11">
    <name type="scientific">Neolecta irregularis (strain DAH-3)</name>
    <dbReference type="NCBI Taxonomy" id="1198029"/>
    <lineage>
        <taxon>Eukaryota</taxon>
        <taxon>Fungi</taxon>
        <taxon>Dikarya</taxon>
        <taxon>Ascomycota</taxon>
        <taxon>Taphrinomycotina</taxon>
        <taxon>Neolectales</taxon>
        <taxon>Neolectaceae</taxon>
        <taxon>Neolecta</taxon>
    </lineage>
</organism>
<dbReference type="GO" id="GO:0005524">
    <property type="term" value="F:ATP binding"/>
    <property type="evidence" value="ECO:0007669"/>
    <property type="project" value="UniProtKB-KW"/>
</dbReference>
<dbReference type="Gene3D" id="3.40.50.300">
    <property type="entry name" value="P-loop containing nucleotide triphosphate hydrolases"/>
    <property type="match status" value="1"/>
</dbReference>
<dbReference type="STRING" id="1198029.A0A1U7LHW2"/>
<accession>A0A1U7LHW2</accession>
<proteinExistence type="inferred from homology"/>
<name>A0A1U7LHW2_NEOID</name>
<evidence type="ECO:0000256" key="4">
    <source>
        <dbReference type="ARBA" id="ARBA00022679"/>
    </source>
</evidence>
<dbReference type="SUPFAM" id="SSF52540">
    <property type="entry name" value="P-loop containing nucleoside triphosphate hydrolases"/>
    <property type="match status" value="1"/>
</dbReference>
<keyword evidence="7" id="KW-0067">ATP-binding</keyword>
<dbReference type="OrthoDB" id="6334211at2759"/>
<dbReference type="FunFam" id="3.30.63.10:FF:000002">
    <property type="entry name" value="Guanylate kinase 1"/>
    <property type="match status" value="1"/>
</dbReference>
<dbReference type="EC" id="2.7.4.8" evidence="2"/>
<evidence type="ECO:0000256" key="5">
    <source>
        <dbReference type="ARBA" id="ARBA00022741"/>
    </source>
</evidence>
<evidence type="ECO:0000256" key="6">
    <source>
        <dbReference type="ARBA" id="ARBA00022777"/>
    </source>
</evidence>
<evidence type="ECO:0000256" key="7">
    <source>
        <dbReference type="ARBA" id="ARBA00022840"/>
    </source>
</evidence>
<dbReference type="AlphaFoldDB" id="A0A1U7LHW2"/>
<dbReference type="SMART" id="SM00072">
    <property type="entry name" value="GuKc"/>
    <property type="match status" value="1"/>
</dbReference>
<dbReference type="FunFam" id="3.40.50.300:FF:000776">
    <property type="entry name" value="Guanylate kinase 2"/>
    <property type="match status" value="1"/>
</dbReference>
<dbReference type="InterPro" id="IPR008145">
    <property type="entry name" value="GK/Ca_channel_bsu"/>
</dbReference>
<dbReference type="InterPro" id="IPR017665">
    <property type="entry name" value="Guanylate_kinase"/>
</dbReference>
<dbReference type="Pfam" id="PF00625">
    <property type="entry name" value="Guanylate_kin"/>
    <property type="match status" value="1"/>
</dbReference>
<evidence type="ECO:0000313" key="11">
    <source>
        <dbReference type="Proteomes" id="UP000186594"/>
    </source>
</evidence>
<feature type="domain" description="Guanylate kinase-like" evidence="9">
    <location>
        <begin position="7"/>
        <end position="189"/>
    </location>
</feature>
<keyword evidence="5" id="KW-0547">Nucleotide-binding</keyword>
<dbReference type="Proteomes" id="UP000186594">
    <property type="component" value="Unassembled WGS sequence"/>
</dbReference>
<keyword evidence="6 10" id="KW-0418">Kinase</keyword>